<keyword evidence="4" id="KW-1185">Reference proteome</keyword>
<proteinExistence type="predicted"/>
<feature type="transmembrane region" description="Helical" evidence="2">
    <location>
        <begin position="123"/>
        <end position="147"/>
    </location>
</feature>
<keyword evidence="2" id="KW-0472">Membrane</keyword>
<sequence>MPDAPAAGVPAPGRPVERPASFRDTAAFHLANSQDLWSGGTDAAPEVRRPGTGSRTRAVTPPPRAPGDTPRASVTARPPAPTEIPTPAIRTGVVPAPTVPATPAVPPRPPGAPAGARRVRVRAAAAAVCLVLGIGLIGGAAAGSWLANSSDARPAAEAAFTKGRDVWHNAPVDTLFPRTLNSLGTGPGGADRHWTRIAVAPDSGCAGAFDPLLAKALSPVGCARLLRATYADATRTGVVTVGAQITTADRTAMQALHARFGTEKLTTRTDLMPRPYPAQGTLAAGFGTAQRASWSVRVLTDLPVVIYAVSGFADGRAVADPQDAEAATRPGATSTPAQSGLGHGAKDLADHLEAAFRKASAGTPRATEATK</sequence>
<comment type="caution">
    <text evidence="3">The sequence shown here is derived from an EMBL/GenBank/DDBJ whole genome shotgun (WGS) entry which is preliminary data.</text>
</comment>
<keyword evidence="2" id="KW-0812">Transmembrane</keyword>
<dbReference type="EMBL" id="JBIRGH010000021">
    <property type="protein sequence ID" value="MFH8588135.1"/>
    <property type="molecule type" value="Genomic_DNA"/>
</dbReference>
<protein>
    <submittedName>
        <fullName evidence="3">Uncharacterized protein</fullName>
    </submittedName>
</protein>
<keyword evidence="2" id="KW-1133">Transmembrane helix</keyword>
<feature type="compositionally biased region" description="Pro residues" evidence="1">
    <location>
        <begin position="97"/>
        <end position="112"/>
    </location>
</feature>
<dbReference type="RefSeq" id="WP_367430085.1">
    <property type="nucleotide sequence ID" value="NZ_CP108413.1"/>
</dbReference>
<feature type="compositionally biased region" description="Low complexity" evidence="1">
    <location>
        <begin position="85"/>
        <end position="96"/>
    </location>
</feature>
<evidence type="ECO:0000256" key="1">
    <source>
        <dbReference type="SAM" id="MobiDB-lite"/>
    </source>
</evidence>
<gene>
    <name evidence="3" type="ORF">ACH4GP_27685</name>
</gene>
<reference evidence="3 4" key="1">
    <citation type="submission" date="2024-10" db="EMBL/GenBank/DDBJ databases">
        <title>The Natural Products Discovery Center: Release of the First 8490 Sequenced Strains for Exploring Actinobacteria Biosynthetic Diversity.</title>
        <authorList>
            <person name="Kalkreuter E."/>
            <person name="Kautsar S.A."/>
            <person name="Yang D."/>
            <person name="Bader C.D."/>
            <person name="Teijaro C.N."/>
            <person name="Fluegel L."/>
            <person name="Davis C.M."/>
            <person name="Simpson J.R."/>
            <person name="Lauterbach L."/>
            <person name="Steele A.D."/>
            <person name="Gui C."/>
            <person name="Meng S."/>
            <person name="Li G."/>
            <person name="Viehrig K."/>
            <person name="Ye F."/>
            <person name="Su P."/>
            <person name="Kiefer A.F."/>
            <person name="Nichols A."/>
            <person name="Cepeda A.J."/>
            <person name="Yan W."/>
            <person name="Fan B."/>
            <person name="Jiang Y."/>
            <person name="Adhikari A."/>
            <person name="Zheng C.-J."/>
            <person name="Schuster L."/>
            <person name="Cowan T.M."/>
            <person name="Smanski M.J."/>
            <person name="Chevrette M.G."/>
            <person name="De Carvalho L.P.S."/>
            <person name="Shen B."/>
        </authorList>
    </citation>
    <scope>NUCLEOTIDE SEQUENCE [LARGE SCALE GENOMIC DNA]</scope>
    <source>
        <strain evidence="3 4">NPDC018013</strain>
    </source>
</reference>
<feature type="compositionally biased region" description="Low complexity" evidence="1">
    <location>
        <begin position="1"/>
        <end position="11"/>
    </location>
</feature>
<evidence type="ECO:0000256" key="2">
    <source>
        <dbReference type="SAM" id="Phobius"/>
    </source>
</evidence>
<evidence type="ECO:0000313" key="4">
    <source>
        <dbReference type="Proteomes" id="UP001610990"/>
    </source>
</evidence>
<feature type="region of interest" description="Disordered" evidence="1">
    <location>
        <begin position="321"/>
        <end position="345"/>
    </location>
</feature>
<accession>A0ABW7RJ83</accession>
<feature type="region of interest" description="Disordered" evidence="1">
    <location>
        <begin position="1"/>
        <end position="115"/>
    </location>
</feature>
<organism evidence="3 4">
    <name type="scientific">Streptomyces celluloflavus</name>
    <dbReference type="NCBI Taxonomy" id="58344"/>
    <lineage>
        <taxon>Bacteria</taxon>
        <taxon>Bacillati</taxon>
        <taxon>Actinomycetota</taxon>
        <taxon>Actinomycetes</taxon>
        <taxon>Kitasatosporales</taxon>
        <taxon>Streptomycetaceae</taxon>
        <taxon>Streptomyces</taxon>
    </lineage>
</organism>
<dbReference type="Proteomes" id="UP001610990">
    <property type="component" value="Unassembled WGS sequence"/>
</dbReference>
<name>A0ABW7RJ83_9ACTN</name>
<evidence type="ECO:0000313" key="3">
    <source>
        <dbReference type="EMBL" id="MFH8588135.1"/>
    </source>
</evidence>